<reference evidence="1 2" key="1">
    <citation type="submission" date="2018-03" db="EMBL/GenBank/DDBJ databases">
        <title>Adhaeribacter sp. HMF7605 Genome sequencing and assembly.</title>
        <authorList>
            <person name="Kang H."/>
            <person name="Kang J."/>
            <person name="Cha I."/>
            <person name="Kim H."/>
            <person name="Joh K."/>
        </authorList>
    </citation>
    <scope>NUCLEOTIDE SEQUENCE [LARGE SCALE GENOMIC DNA]</scope>
    <source>
        <strain evidence="1 2">HMF7605</strain>
    </source>
</reference>
<accession>A0A2T2YBU8</accession>
<sequence length="83" mass="9426">MEKVNNTKNNTVSTGWVKTTKESALSAHNSATNKVVEDKIVSRVTFEPDPYAHVSFNTYQDILDRRNQMLGTVKPSLYTYDTE</sequence>
<evidence type="ECO:0000313" key="2">
    <source>
        <dbReference type="Proteomes" id="UP000240357"/>
    </source>
</evidence>
<dbReference type="AlphaFoldDB" id="A0A2T2YBU8"/>
<dbReference type="EMBL" id="PYFT01000001">
    <property type="protein sequence ID" value="PSR52966.1"/>
    <property type="molecule type" value="Genomic_DNA"/>
</dbReference>
<protein>
    <submittedName>
        <fullName evidence="1">Uncharacterized protein</fullName>
    </submittedName>
</protein>
<evidence type="ECO:0000313" key="1">
    <source>
        <dbReference type="EMBL" id="PSR52966.1"/>
    </source>
</evidence>
<comment type="caution">
    <text evidence="1">The sequence shown here is derived from an EMBL/GenBank/DDBJ whole genome shotgun (WGS) entry which is preliminary data.</text>
</comment>
<dbReference type="Proteomes" id="UP000240357">
    <property type="component" value="Unassembled WGS sequence"/>
</dbReference>
<name>A0A2T2YBU8_9BACT</name>
<gene>
    <name evidence="1" type="ORF">AHMF7605_05210</name>
</gene>
<proteinExistence type="predicted"/>
<organism evidence="1 2">
    <name type="scientific">Adhaeribacter arboris</name>
    <dbReference type="NCBI Taxonomy" id="2072846"/>
    <lineage>
        <taxon>Bacteria</taxon>
        <taxon>Pseudomonadati</taxon>
        <taxon>Bacteroidota</taxon>
        <taxon>Cytophagia</taxon>
        <taxon>Cytophagales</taxon>
        <taxon>Hymenobacteraceae</taxon>
        <taxon>Adhaeribacter</taxon>
    </lineage>
</organism>
<dbReference type="OrthoDB" id="9878491at2"/>
<keyword evidence="2" id="KW-1185">Reference proteome</keyword>
<dbReference type="RefSeq" id="WP_106927116.1">
    <property type="nucleotide sequence ID" value="NZ_PYFT01000001.1"/>
</dbReference>